<name>A0A8S1KH61_9CILI</name>
<reference evidence="2" key="1">
    <citation type="submission" date="2021-01" db="EMBL/GenBank/DDBJ databases">
        <authorList>
            <consortium name="Genoscope - CEA"/>
            <person name="William W."/>
        </authorList>
    </citation>
    <scope>NUCLEOTIDE SEQUENCE</scope>
</reference>
<feature type="coiled-coil region" evidence="1">
    <location>
        <begin position="72"/>
        <end position="144"/>
    </location>
</feature>
<dbReference type="EMBL" id="CAJJDN010000006">
    <property type="protein sequence ID" value="CAD8052436.1"/>
    <property type="molecule type" value="Genomic_DNA"/>
</dbReference>
<feature type="coiled-coil region" evidence="1">
    <location>
        <begin position="176"/>
        <end position="274"/>
    </location>
</feature>
<dbReference type="OrthoDB" id="10353339at2759"/>
<gene>
    <name evidence="2" type="ORF">PSON_ATCC_30995.1.T0060453</name>
</gene>
<comment type="caution">
    <text evidence="2">The sequence shown here is derived from an EMBL/GenBank/DDBJ whole genome shotgun (WGS) entry which is preliminary data.</text>
</comment>
<organism evidence="2 3">
    <name type="scientific">Paramecium sonneborni</name>
    <dbReference type="NCBI Taxonomy" id="65129"/>
    <lineage>
        <taxon>Eukaryota</taxon>
        <taxon>Sar</taxon>
        <taxon>Alveolata</taxon>
        <taxon>Ciliophora</taxon>
        <taxon>Intramacronucleata</taxon>
        <taxon>Oligohymenophorea</taxon>
        <taxon>Peniculida</taxon>
        <taxon>Parameciidae</taxon>
        <taxon>Paramecium</taxon>
    </lineage>
</organism>
<keyword evidence="1" id="KW-0175">Coiled coil</keyword>
<evidence type="ECO:0000313" key="3">
    <source>
        <dbReference type="Proteomes" id="UP000692954"/>
    </source>
</evidence>
<evidence type="ECO:0000256" key="1">
    <source>
        <dbReference type="SAM" id="Coils"/>
    </source>
</evidence>
<evidence type="ECO:0000313" key="2">
    <source>
        <dbReference type="EMBL" id="CAD8052436.1"/>
    </source>
</evidence>
<keyword evidence="3" id="KW-1185">Reference proteome</keyword>
<proteinExistence type="predicted"/>
<dbReference type="Proteomes" id="UP000692954">
    <property type="component" value="Unassembled WGS sequence"/>
</dbReference>
<dbReference type="AlphaFoldDB" id="A0A8S1KH61"/>
<accession>A0A8S1KH61</accession>
<protein>
    <submittedName>
        <fullName evidence="2">Uncharacterized protein</fullName>
    </submittedName>
</protein>
<sequence length="283" mass="33842">MRQNKLNKQSPSLNVKQKQYIEQISYNCTLDKIKFIQIGINEALRNNNLNQMQQHLNQYQSDLQQILEFLTQNEYNKLLKELEQMKESKKQLVVKLEALELQNLLRDKDPEYLATQVQALTEQNKKLVEKVQKFKLIAEQAQEQALESLEISNLNQALFQQIKYDSEQPKQSHHGFSNSNENLEVLQSQLDEKSQEVEMLKIQLEELAQLQQKQYNEYQEELEHQKMFINQLSNKLQLYESQADQQRNRYEEKIMELENKIQQYESYDQNQTQELLQSLIDQK</sequence>